<dbReference type="Proteomes" id="UP001221757">
    <property type="component" value="Unassembled WGS sequence"/>
</dbReference>
<evidence type="ECO:0000256" key="6">
    <source>
        <dbReference type="ARBA" id="ARBA00034303"/>
    </source>
</evidence>
<evidence type="ECO:0000256" key="1">
    <source>
        <dbReference type="ARBA" id="ARBA00007387"/>
    </source>
</evidence>
<dbReference type="InterPro" id="IPR029058">
    <property type="entry name" value="AB_hydrolase_fold"/>
</dbReference>
<dbReference type="InterPro" id="IPR008547">
    <property type="entry name" value="DUF829_TMEM53"/>
</dbReference>
<dbReference type="Pfam" id="PF05705">
    <property type="entry name" value="DUF829"/>
    <property type="match status" value="1"/>
</dbReference>
<accession>A0AAD7CVS4</accession>
<evidence type="ECO:0000256" key="2">
    <source>
        <dbReference type="ARBA" id="ARBA00022692"/>
    </source>
</evidence>
<evidence type="ECO:0000313" key="8">
    <source>
        <dbReference type="Proteomes" id="UP001221757"/>
    </source>
</evidence>
<gene>
    <name evidence="7" type="ORF">B0H17DRAFT_1090070</name>
</gene>
<evidence type="ECO:0000313" key="7">
    <source>
        <dbReference type="EMBL" id="KAJ7666281.1"/>
    </source>
</evidence>
<evidence type="ECO:0000256" key="4">
    <source>
        <dbReference type="ARBA" id="ARBA00023136"/>
    </source>
</evidence>
<dbReference type="AlphaFoldDB" id="A0AAD7CVS4"/>
<dbReference type="PANTHER" id="PTHR12265">
    <property type="entry name" value="TRANSMEMBRANE PROTEIN 53"/>
    <property type="match status" value="1"/>
</dbReference>
<evidence type="ECO:0000256" key="5">
    <source>
        <dbReference type="ARBA" id="ARBA00023242"/>
    </source>
</evidence>
<evidence type="ECO:0000256" key="3">
    <source>
        <dbReference type="ARBA" id="ARBA00022989"/>
    </source>
</evidence>
<protein>
    <recommendedName>
        <fullName evidence="9">Transmembrane protein 53</fullName>
    </recommendedName>
</protein>
<proteinExistence type="inferred from homology"/>
<dbReference type="EMBL" id="JARKIE010000211">
    <property type="protein sequence ID" value="KAJ7666281.1"/>
    <property type="molecule type" value="Genomic_DNA"/>
</dbReference>
<sequence>MPSTGSFVPLGNYAYIQRATTVASETSTDPTVIVIFGWMSAKLGHLHKYTEVYQEMYPQATLILVRSELSFFLTSTSALETHFKPVIEALEALGCLEDGQRILTHTFSNGGSFHLLAFARMLASKAVDMQTPRPPSAMVIDSSPGGADLASAQRALTVSVRNSLLRLLAKGFVRLAYCFLWAIGQISRRPNPVHAMAAGLRRPCVLPWIDGRSPRLYVYSKADDMVPWADIEENIARSTSDGLDVRRLRFEDSAHVAHARVHPEEYWAAVRTLWADACLVHN</sequence>
<keyword evidence="4" id="KW-0472">Membrane</keyword>
<reference evidence="7" key="1">
    <citation type="submission" date="2023-03" db="EMBL/GenBank/DDBJ databases">
        <title>Massive genome expansion in bonnet fungi (Mycena s.s.) driven by repeated elements and novel gene families across ecological guilds.</title>
        <authorList>
            <consortium name="Lawrence Berkeley National Laboratory"/>
            <person name="Harder C.B."/>
            <person name="Miyauchi S."/>
            <person name="Viragh M."/>
            <person name="Kuo A."/>
            <person name="Thoen E."/>
            <person name="Andreopoulos B."/>
            <person name="Lu D."/>
            <person name="Skrede I."/>
            <person name="Drula E."/>
            <person name="Henrissat B."/>
            <person name="Morin E."/>
            <person name="Kohler A."/>
            <person name="Barry K."/>
            <person name="LaButti K."/>
            <person name="Morin E."/>
            <person name="Salamov A."/>
            <person name="Lipzen A."/>
            <person name="Mereny Z."/>
            <person name="Hegedus B."/>
            <person name="Baldrian P."/>
            <person name="Stursova M."/>
            <person name="Weitz H."/>
            <person name="Taylor A."/>
            <person name="Grigoriev I.V."/>
            <person name="Nagy L.G."/>
            <person name="Martin F."/>
            <person name="Kauserud H."/>
        </authorList>
    </citation>
    <scope>NUCLEOTIDE SEQUENCE</scope>
    <source>
        <strain evidence="7">CBHHK067</strain>
    </source>
</reference>
<comment type="caution">
    <text evidence="7">The sequence shown here is derived from an EMBL/GenBank/DDBJ whole genome shotgun (WGS) entry which is preliminary data.</text>
</comment>
<comment type="similarity">
    <text evidence="1">Belongs to the TMEM53 family.</text>
</comment>
<dbReference type="PANTHER" id="PTHR12265:SF30">
    <property type="entry name" value="TRANSMEMBRANE PROTEIN 53"/>
    <property type="match status" value="1"/>
</dbReference>
<keyword evidence="2" id="KW-0812">Transmembrane</keyword>
<name>A0AAD7CVS4_MYCRO</name>
<organism evidence="7 8">
    <name type="scientific">Mycena rosella</name>
    <name type="common">Pink bonnet</name>
    <name type="synonym">Agaricus rosellus</name>
    <dbReference type="NCBI Taxonomy" id="1033263"/>
    <lineage>
        <taxon>Eukaryota</taxon>
        <taxon>Fungi</taxon>
        <taxon>Dikarya</taxon>
        <taxon>Basidiomycota</taxon>
        <taxon>Agaricomycotina</taxon>
        <taxon>Agaricomycetes</taxon>
        <taxon>Agaricomycetidae</taxon>
        <taxon>Agaricales</taxon>
        <taxon>Marasmiineae</taxon>
        <taxon>Mycenaceae</taxon>
        <taxon>Mycena</taxon>
    </lineage>
</organism>
<keyword evidence="8" id="KW-1185">Reference proteome</keyword>
<comment type="subcellular location">
    <subcellularLocation>
        <location evidence="6">Nucleus outer membrane</location>
        <topology evidence="6">Single-pass membrane protein</topology>
    </subcellularLocation>
</comment>
<dbReference type="SUPFAM" id="SSF53474">
    <property type="entry name" value="alpha/beta-Hydrolases"/>
    <property type="match status" value="1"/>
</dbReference>
<keyword evidence="5" id="KW-0539">Nucleus</keyword>
<dbReference type="GO" id="GO:0005640">
    <property type="term" value="C:nuclear outer membrane"/>
    <property type="evidence" value="ECO:0007669"/>
    <property type="project" value="UniProtKB-SubCell"/>
</dbReference>
<keyword evidence="3" id="KW-1133">Transmembrane helix</keyword>
<evidence type="ECO:0008006" key="9">
    <source>
        <dbReference type="Google" id="ProtNLM"/>
    </source>
</evidence>